<evidence type="ECO:0000313" key="3">
    <source>
        <dbReference type="EMBL" id="SFK38960.1"/>
    </source>
</evidence>
<dbReference type="Pfam" id="PF02410">
    <property type="entry name" value="RsfS"/>
    <property type="match status" value="1"/>
</dbReference>
<dbReference type="InterPro" id="IPR004394">
    <property type="entry name" value="Iojap/RsfS/C7orf30"/>
</dbReference>
<dbReference type="GO" id="GO:0017148">
    <property type="term" value="P:negative regulation of translation"/>
    <property type="evidence" value="ECO:0007669"/>
    <property type="project" value="UniProtKB-UniRule"/>
</dbReference>
<dbReference type="STRING" id="52560.SAMN04488082_12245"/>
<comment type="subcellular location">
    <subcellularLocation>
        <location evidence="2">Cytoplasm</location>
    </subcellularLocation>
</comment>
<reference evidence="4" key="1">
    <citation type="submission" date="2016-10" db="EMBL/GenBank/DDBJ databases">
        <authorList>
            <person name="Varghese N."/>
            <person name="Submissions S."/>
        </authorList>
    </citation>
    <scope>NUCLEOTIDE SEQUENCE [LARGE SCALE GENOMIC DNA]</scope>
    <source>
        <strain evidence="4">DSM 5918</strain>
    </source>
</reference>
<keyword evidence="2" id="KW-0963">Cytoplasm</keyword>
<dbReference type="GO" id="GO:0090071">
    <property type="term" value="P:negative regulation of ribosome biogenesis"/>
    <property type="evidence" value="ECO:0007669"/>
    <property type="project" value="UniProtKB-UniRule"/>
</dbReference>
<comment type="subunit">
    <text evidence="2">Interacts with ribosomal protein uL14 (rplN).</text>
</comment>
<keyword evidence="2" id="KW-0810">Translation regulation</keyword>
<name>A0A1I3Z4N1_9BACT</name>
<dbReference type="PANTHER" id="PTHR21043">
    <property type="entry name" value="IOJAP SUPERFAMILY ORTHOLOG"/>
    <property type="match status" value="1"/>
</dbReference>
<dbReference type="NCBIfam" id="TIGR00090">
    <property type="entry name" value="rsfS_iojap_ybeB"/>
    <property type="match status" value="1"/>
</dbReference>
<dbReference type="Proteomes" id="UP000198635">
    <property type="component" value="Unassembled WGS sequence"/>
</dbReference>
<proteinExistence type="inferred from homology"/>
<dbReference type="Gene3D" id="3.30.460.10">
    <property type="entry name" value="Beta Polymerase, domain 2"/>
    <property type="match status" value="1"/>
</dbReference>
<comment type="similarity">
    <text evidence="1 2">Belongs to the Iojap/RsfS family.</text>
</comment>
<dbReference type="RefSeq" id="WP_092378587.1">
    <property type="nucleotide sequence ID" value="NZ_FORX01000022.1"/>
</dbReference>
<dbReference type="GO" id="GO:0042256">
    <property type="term" value="P:cytosolic ribosome assembly"/>
    <property type="evidence" value="ECO:0007669"/>
    <property type="project" value="UniProtKB-UniRule"/>
</dbReference>
<keyword evidence="2" id="KW-0678">Repressor</keyword>
<evidence type="ECO:0000313" key="4">
    <source>
        <dbReference type="Proteomes" id="UP000198635"/>
    </source>
</evidence>
<dbReference type="SUPFAM" id="SSF81301">
    <property type="entry name" value="Nucleotidyltransferase"/>
    <property type="match status" value="1"/>
</dbReference>
<dbReference type="OrthoDB" id="9793681at2"/>
<evidence type="ECO:0000256" key="2">
    <source>
        <dbReference type="HAMAP-Rule" id="MF_01477"/>
    </source>
</evidence>
<evidence type="ECO:0000256" key="1">
    <source>
        <dbReference type="ARBA" id="ARBA00010574"/>
    </source>
</evidence>
<keyword evidence="4" id="KW-1185">Reference proteome</keyword>
<gene>
    <name evidence="2" type="primary">rsfS</name>
    <name evidence="3" type="ORF">SAMN04488082_12245</name>
</gene>
<sequence length="120" mass="13481">MEEKIEQIVTWLSDKKGTNIKALDVRGFSPLTETMIFVTARSAKHAQSLADEVMQKLAERKWEFFGVEGMQSGHWVLVDCNDVIVHVFQDEMRSMYNVEGLYSQATALELPASVTAGEGK</sequence>
<dbReference type="GO" id="GO:0005737">
    <property type="term" value="C:cytoplasm"/>
    <property type="evidence" value="ECO:0007669"/>
    <property type="project" value="UniProtKB-SubCell"/>
</dbReference>
<dbReference type="InterPro" id="IPR043519">
    <property type="entry name" value="NT_sf"/>
</dbReference>
<comment type="function">
    <text evidence="2">Functions as a ribosomal silencing factor. Interacts with ribosomal protein uL14 (rplN), blocking formation of intersubunit bridge B8. Prevents association of the 30S and 50S ribosomal subunits and the formation of functional ribosomes, thus repressing translation.</text>
</comment>
<dbReference type="PANTHER" id="PTHR21043:SF0">
    <property type="entry name" value="MITOCHONDRIAL ASSEMBLY OF RIBOSOMAL LARGE SUBUNIT PROTEIN 1"/>
    <property type="match status" value="1"/>
</dbReference>
<organism evidence="3 4">
    <name type="scientific">Desulfomicrobium apsheronum</name>
    <dbReference type="NCBI Taxonomy" id="52560"/>
    <lineage>
        <taxon>Bacteria</taxon>
        <taxon>Pseudomonadati</taxon>
        <taxon>Thermodesulfobacteriota</taxon>
        <taxon>Desulfovibrionia</taxon>
        <taxon>Desulfovibrionales</taxon>
        <taxon>Desulfomicrobiaceae</taxon>
        <taxon>Desulfomicrobium</taxon>
    </lineage>
</organism>
<accession>A0A1I3Z4N1</accession>
<dbReference type="HAMAP" id="MF_01477">
    <property type="entry name" value="Iojap_RsfS"/>
    <property type="match status" value="1"/>
</dbReference>
<dbReference type="GO" id="GO:0043023">
    <property type="term" value="F:ribosomal large subunit binding"/>
    <property type="evidence" value="ECO:0007669"/>
    <property type="project" value="TreeGrafter"/>
</dbReference>
<protein>
    <recommendedName>
        <fullName evidence="2">Ribosomal silencing factor RsfS</fullName>
    </recommendedName>
</protein>
<dbReference type="EMBL" id="FORX01000022">
    <property type="protein sequence ID" value="SFK38960.1"/>
    <property type="molecule type" value="Genomic_DNA"/>
</dbReference>
<dbReference type="AlphaFoldDB" id="A0A1I3Z4N1"/>